<dbReference type="GO" id="GO:0016020">
    <property type="term" value="C:membrane"/>
    <property type="evidence" value="ECO:0007669"/>
    <property type="project" value="UniProtKB-SubCell"/>
</dbReference>
<feature type="transmembrane region" description="Helical" evidence="5">
    <location>
        <begin position="251"/>
        <end position="269"/>
    </location>
</feature>
<dbReference type="GO" id="GO:0016765">
    <property type="term" value="F:transferase activity, transferring alkyl or aryl (other than methyl) groups"/>
    <property type="evidence" value="ECO:0007669"/>
    <property type="project" value="InterPro"/>
</dbReference>
<comment type="caution">
    <text evidence="6">The sequence shown here is derived from an EMBL/GenBank/DDBJ whole genome shotgun (WGS) entry which is preliminary data.</text>
</comment>
<feature type="transmembrane region" description="Helical" evidence="5">
    <location>
        <begin position="46"/>
        <end position="75"/>
    </location>
</feature>
<dbReference type="PANTHER" id="PTHR42723:SF1">
    <property type="entry name" value="CHLOROPHYLL SYNTHASE, CHLOROPLASTIC"/>
    <property type="match status" value="1"/>
</dbReference>
<organism evidence="6 7">
    <name type="scientific">Russula ochroleuca</name>
    <dbReference type="NCBI Taxonomy" id="152965"/>
    <lineage>
        <taxon>Eukaryota</taxon>
        <taxon>Fungi</taxon>
        <taxon>Dikarya</taxon>
        <taxon>Basidiomycota</taxon>
        <taxon>Agaricomycotina</taxon>
        <taxon>Agaricomycetes</taxon>
        <taxon>Russulales</taxon>
        <taxon>Russulaceae</taxon>
        <taxon>Russula</taxon>
    </lineage>
</organism>
<dbReference type="EMBL" id="WHVB01000008">
    <property type="protein sequence ID" value="KAF8480381.1"/>
    <property type="molecule type" value="Genomic_DNA"/>
</dbReference>
<evidence type="ECO:0000313" key="7">
    <source>
        <dbReference type="Proteomes" id="UP000759537"/>
    </source>
</evidence>
<sequence length="304" mass="34402">MNFCFPSFHASQTSIPVMDFIRRLINAVQYHLYTAILFTWTDYKTVFFPITVFACATAPACSCSNLLWCCVWVWFHQLMCNVSNQVCGRKEDKINHPWRPFPSGRVSESQALVIRWATVAFCISLSSIYEPELVYTTLDLVAVTFVHDELGGGDNVIGKALCTAAAYVCFEFGATTIISVMDFVSVTAVIISGVLVFTAVHAQDFPDVEGDKTVGRMTFPIYAPELSRFFTLFTSIAWSVFLSWFWKVGPISTTLFTGFGIYVGLRYYFWQTLEADRRSYLTFNVWLMVAHVLPLHARTSVLAF</sequence>
<evidence type="ECO:0000256" key="3">
    <source>
        <dbReference type="ARBA" id="ARBA00022989"/>
    </source>
</evidence>
<protein>
    <submittedName>
        <fullName evidence="6">UbiA prenyltransferase family-domain-containing protein</fullName>
    </submittedName>
</protein>
<reference evidence="6" key="2">
    <citation type="journal article" date="2020" name="Nat. Commun.">
        <title>Large-scale genome sequencing of mycorrhizal fungi provides insights into the early evolution of symbiotic traits.</title>
        <authorList>
            <person name="Miyauchi S."/>
            <person name="Kiss E."/>
            <person name="Kuo A."/>
            <person name="Drula E."/>
            <person name="Kohler A."/>
            <person name="Sanchez-Garcia M."/>
            <person name="Morin E."/>
            <person name="Andreopoulos B."/>
            <person name="Barry K.W."/>
            <person name="Bonito G."/>
            <person name="Buee M."/>
            <person name="Carver A."/>
            <person name="Chen C."/>
            <person name="Cichocki N."/>
            <person name="Clum A."/>
            <person name="Culley D."/>
            <person name="Crous P.W."/>
            <person name="Fauchery L."/>
            <person name="Girlanda M."/>
            <person name="Hayes R.D."/>
            <person name="Keri Z."/>
            <person name="LaButti K."/>
            <person name="Lipzen A."/>
            <person name="Lombard V."/>
            <person name="Magnuson J."/>
            <person name="Maillard F."/>
            <person name="Murat C."/>
            <person name="Nolan M."/>
            <person name="Ohm R.A."/>
            <person name="Pangilinan J."/>
            <person name="Pereira M.F."/>
            <person name="Perotto S."/>
            <person name="Peter M."/>
            <person name="Pfister S."/>
            <person name="Riley R."/>
            <person name="Sitrit Y."/>
            <person name="Stielow J.B."/>
            <person name="Szollosi G."/>
            <person name="Zifcakova L."/>
            <person name="Stursova M."/>
            <person name="Spatafora J.W."/>
            <person name="Tedersoo L."/>
            <person name="Vaario L.M."/>
            <person name="Yamada A."/>
            <person name="Yan M."/>
            <person name="Wang P."/>
            <person name="Xu J."/>
            <person name="Bruns T."/>
            <person name="Baldrian P."/>
            <person name="Vilgalys R."/>
            <person name="Dunand C."/>
            <person name="Henrissat B."/>
            <person name="Grigoriev I.V."/>
            <person name="Hibbett D."/>
            <person name="Nagy L.G."/>
            <person name="Martin F.M."/>
        </authorList>
    </citation>
    <scope>NUCLEOTIDE SEQUENCE</scope>
    <source>
        <strain evidence="6">Prilba</strain>
    </source>
</reference>
<reference evidence="6" key="1">
    <citation type="submission" date="2019-10" db="EMBL/GenBank/DDBJ databases">
        <authorList>
            <consortium name="DOE Joint Genome Institute"/>
            <person name="Kuo A."/>
            <person name="Miyauchi S."/>
            <person name="Kiss E."/>
            <person name="Drula E."/>
            <person name="Kohler A."/>
            <person name="Sanchez-Garcia M."/>
            <person name="Andreopoulos B."/>
            <person name="Barry K.W."/>
            <person name="Bonito G."/>
            <person name="Buee M."/>
            <person name="Carver A."/>
            <person name="Chen C."/>
            <person name="Cichocki N."/>
            <person name="Clum A."/>
            <person name="Culley D."/>
            <person name="Crous P.W."/>
            <person name="Fauchery L."/>
            <person name="Girlanda M."/>
            <person name="Hayes R."/>
            <person name="Keri Z."/>
            <person name="LaButti K."/>
            <person name="Lipzen A."/>
            <person name="Lombard V."/>
            <person name="Magnuson J."/>
            <person name="Maillard F."/>
            <person name="Morin E."/>
            <person name="Murat C."/>
            <person name="Nolan M."/>
            <person name="Ohm R."/>
            <person name="Pangilinan J."/>
            <person name="Pereira M."/>
            <person name="Perotto S."/>
            <person name="Peter M."/>
            <person name="Riley R."/>
            <person name="Sitrit Y."/>
            <person name="Stielow B."/>
            <person name="Szollosi G."/>
            <person name="Zifcakova L."/>
            <person name="Stursova M."/>
            <person name="Spatafora J.W."/>
            <person name="Tedersoo L."/>
            <person name="Vaario L.-M."/>
            <person name="Yamada A."/>
            <person name="Yan M."/>
            <person name="Wang P."/>
            <person name="Xu J."/>
            <person name="Bruns T."/>
            <person name="Baldrian P."/>
            <person name="Vilgalys R."/>
            <person name="Henrissat B."/>
            <person name="Grigoriev I.V."/>
            <person name="Hibbett D."/>
            <person name="Nagy L.G."/>
            <person name="Martin F.M."/>
        </authorList>
    </citation>
    <scope>NUCLEOTIDE SEQUENCE</scope>
    <source>
        <strain evidence="6">Prilba</strain>
    </source>
</reference>
<comment type="subcellular location">
    <subcellularLocation>
        <location evidence="1">Membrane</location>
        <topology evidence="1">Multi-pass membrane protein</topology>
    </subcellularLocation>
</comment>
<name>A0A9P5MW89_9AGAM</name>
<keyword evidence="7" id="KW-1185">Reference proteome</keyword>
<gene>
    <name evidence="6" type="ORF">DFH94DRAFT_742465</name>
</gene>
<accession>A0A9P5MW89</accession>
<evidence type="ECO:0000256" key="2">
    <source>
        <dbReference type="ARBA" id="ARBA00022692"/>
    </source>
</evidence>
<dbReference type="Proteomes" id="UP000759537">
    <property type="component" value="Unassembled WGS sequence"/>
</dbReference>
<dbReference type="Gene3D" id="1.10.357.140">
    <property type="entry name" value="UbiA prenyltransferase"/>
    <property type="match status" value="1"/>
</dbReference>
<dbReference type="CDD" id="cd13965">
    <property type="entry name" value="PT_UbiA_3"/>
    <property type="match status" value="1"/>
</dbReference>
<evidence type="ECO:0000256" key="5">
    <source>
        <dbReference type="SAM" id="Phobius"/>
    </source>
</evidence>
<dbReference type="InterPro" id="IPR000537">
    <property type="entry name" value="UbiA_prenyltransferase"/>
</dbReference>
<dbReference type="InterPro" id="IPR050475">
    <property type="entry name" value="Prenyltransferase_related"/>
</dbReference>
<dbReference type="Pfam" id="PF01040">
    <property type="entry name" value="UbiA"/>
    <property type="match status" value="1"/>
</dbReference>
<keyword evidence="2 5" id="KW-0812">Transmembrane</keyword>
<dbReference type="PANTHER" id="PTHR42723">
    <property type="entry name" value="CHLOROPHYLL SYNTHASE"/>
    <property type="match status" value="1"/>
</dbReference>
<evidence type="ECO:0000313" key="6">
    <source>
        <dbReference type="EMBL" id="KAF8480381.1"/>
    </source>
</evidence>
<keyword evidence="3 5" id="KW-1133">Transmembrane helix</keyword>
<evidence type="ECO:0000256" key="1">
    <source>
        <dbReference type="ARBA" id="ARBA00004141"/>
    </source>
</evidence>
<dbReference type="OrthoDB" id="434972at2759"/>
<evidence type="ECO:0000256" key="4">
    <source>
        <dbReference type="ARBA" id="ARBA00023136"/>
    </source>
</evidence>
<proteinExistence type="predicted"/>
<dbReference type="AlphaFoldDB" id="A0A9P5MW89"/>
<dbReference type="InterPro" id="IPR044878">
    <property type="entry name" value="UbiA_sf"/>
</dbReference>
<keyword evidence="4 5" id="KW-0472">Membrane</keyword>